<dbReference type="PANTHER" id="PTHR33099">
    <property type="entry name" value="FE2OG DIOXYGENASE DOMAIN-CONTAINING PROTEIN"/>
    <property type="match status" value="1"/>
</dbReference>
<evidence type="ECO:0000313" key="2">
    <source>
        <dbReference type="Proteomes" id="UP001140502"/>
    </source>
</evidence>
<reference evidence="1" key="1">
    <citation type="submission" date="2022-10" db="EMBL/GenBank/DDBJ databases">
        <title>Tapping the CABI collections for fungal endophytes: first genome assemblies for Collariella, Neodidymelliopsis, Ascochyta clinopodiicola, Didymella pomorum, Didymosphaeria variabile, Neocosmospora piperis and Neocucurbitaria cava.</title>
        <authorList>
            <person name="Hill R."/>
        </authorList>
    </citation>
    <scope>NUCLEOTIDE SEQUENCE</scope>
    <source>
        <strain evidence="1">IMI 366586</strain>
    </source>
</reference>
<proteinExistence type="predicted"/>
<protein>
    <submittedName>
        <fullName evidence="1">Uncharacterized protein</fullName>
    </submittedName>
</protein>
<comment type="caution">
    <text evidence="1">The sequence shown here is derived from an EMBL/GenBank/DDBJ whole genome shotgun (WGS) entry which is preliminary data.</text>
</comment>
<dbReference type="EMBL" id="JAPEUR010000324">
    <property type="protein sequence ID" value="KAJ4311613.1"/>
    <property type="molecule type" value="Genomic_DNA"/>
</dbReference>
<accession>A0A9W8TFF4</accession>
<name>A0A9W8TFF4_9HYPO</name>
<dbReference type="OrthoDB" id="27483at2759"/>
<dbReference type="AlphaFoldDB" id="A0A9W8TFF4"/>
<sequence>MPALPTVIEIIDDSDNDAPQVSVGEWKRRLFEYLNSIQEIGGIATFKRYPSFINPGLKVEGNPIVPLPLNEQAALAIKGLCRRASGDGSSANNTWQFEPTQFQLTNPAWPGFLQTVASDVAKTLDIGGVSSVPRHLTLYGPGPISKQDSPGENTTDIIGTLVVFLPSEHQGANVSLSIETMSFCYSPASSSALDVSVISWLQDVKCEVDDLMSGYRLAITYDLWRTGPTHSGPHAGQVIQSSMIHAREILGAWTSNFPGIDKLFFPLVKDNPASLEEEEGHDKTVCRFLRDICPKVGCYFLLAQVTHEITEDCGTVSNVTHTIDEVYTPDGLDLPISGSFSAKKEVLGFSQDDLEYRDADSDDAEDLPMEWACEEGEYARRCHDRAALIIPRDRIVDLVDCRKRVGYSGDTTFRHEEVENLINMLTADMERFVDDPKTRQALLDMMAKLSGTGEILRAGAVERIIELSLESGDTALYNKTLAATSFATSSDSTRVAKLLEQYLIKEYLDKEVTVNWNDWLGPLTGRAFQDFRQSCACLKVNIENEALSQSLDAWMLDTLDLKMETEQKWDSHDCSLALDWIRVRSEKPDWILNRFLPNIAAHASRLFLFNLLRSLWLQNNTPGFLNVTAMCRSIIQHGFEKLIIRIKDFGYSGGTPEPVLAPFVKCIEDCHIGGLSEEALRLLAATSAGLAKSRNSWPRNYGRSRAIMEGLVIPLAGLVERGSAVLVPEFGELVELLVLDFINTTMPLFPAEPDGWTYDARGCPCSDCWELKRFLTSPVMQTWEFPAAEKRRKHIEQILSGDGFSFRLETTRNRSPFTLVVTKTGGEHQLKVKKWQDAYQQLNKLVTPFRSEAMRGCLGDEKYRDLILLEGYAQQAAPVGVAGVRRQATWDEPEPQRRRVM</sequence>
<keyword evidence="2" id="KW-1185">Reference proteome</keyword>
<dbReference type="Proteomes" id="UP001140502">
    <property type="component" value="Unassembled WGS sequence"/>
</dbReference>
<gene>
    <name evidence="1" type="ORF">N0V84_010361</name>
</gene>
<evidence type="ECO:0000313" key="1">
    <source>
        <dbReference type="EMBL" id="KAJ4311613.1"/>
    </source>
</evidence>
<organism evidence="1 2">
    <name type="scientific">Fusarium piperis</name>
    <dbReference type="NCBI Taxonomy" id="1435070"/>
    <lineage>
        <taxon>Eukaryota</taxon>
        <taxon>Fungi</taxon>
        <taxon>Dikarya</taxon>
        <taxon>Ascomycota</taxon>
        <taxon>Pezizomycotina</taxon>
        <taxon>Sordariomycetes</taxon>
        <taxon>Hypocreomycetidae</taxon>
        <taxon>Hypocreales</taxon>
        <taxon>Nectriaceae</taxon>
        <taxon>Fusarium</taxon>
        <taxon>Fusarium solani species complex</taxon>
    </lineage>
</organism>
<dbReference type="PANTHER" id="PTHR33099:SF7">
    <property type="entry name" value="MYND-TYPE DOMAIN-CONTAINING PROTEIN"/>
    <property type="match status" value="1"/>
</dbReference>